<dbReference type="PANTHER" id="PTHR21454:SF31">
    <property type="entry name" value="DIPHTHAMIDE BIOSYNTHESIS PROTEIN 3"/>
    <property type="match status" value="1"/>
</dbReference>
<dbReference type="Proteomes" id="UP000054561">
    <property type="component" value="Unassembled WGS sequence"/>
</dbReference>
<comment type="catalytic activity">
    <reaction evidence="7">
        <text>2 [3Fe-4S](0)-[protein] + 2 Fe(2+)-[Dph3] + NADH = 2 [4Fe-4S](1+)-[protein] + 2 [Dph3] + NAD(+) + H(+)</text>
        <dbReference type="Rhea" id="RHEA:71239"/>
        <dbReference type="Rhea" id="RHEA-COMP:17997"/>
        <dbReference type="Rhea" id="RHEA-COMP:17998"/>
        <dbReference type="Rhea" id="RHEA-COMP:18001"/>
        <dbReference type="Rhea" id="RHEA-COMP:18002"/>
        <dbReference type="ChEBI" id="CHEBI:15378"/>
        <dbReference type="ChEBI" id="CHEBI:29033"/>
        <dbReference type="ChEBI" id="CHEBI:33723"/>
        <dbReference type="ChEBI" id="CHEBI:47402"/>
        <dbReference type="ChEBI" id="CHEBI:57540"/>
        <dbReference type="ChEBI" id="CHEBI:57945"/>
        <dbReference type="ChEBI" id="CHEBI:83228"/>
    </reaction>
</comment>
<dbReference type="GO" id="GO:0046872">
    <property type="term" value="F:metal ion binding"/>
    <property type="evidence" value="ECO:0007669"/>
    <property type="project" value="UniProtKB-KW"/>
</dbReference>
<evidence type="ECO:0000313" key="9">
    <source>
        <dbReference type="EMBL" id="KJP87212.1"/>
    </source>
</evidence>
<evidence type="ECO:0000256" key="6">
    <source>
        <dbReference type="ARBA" id="ARBA00041070"/>
    </source>
</evidence>
<evidence type="ECO:0000256" key="1">
    <source>
        <dbReference type="ARBA" id="ARBA00005156"/>
    </source>
</evidence>
<protein>
    <recommendedName>
        <fullName evidence="6">Diphthamide biosynthesis protein 3</fullName>
    </recommendedName>
</protein>
<comment type="catalytic activity">
    <reaction evidence="5">
        <text>[3Fe-4S](1+)-[protein] + Fe(2+)-[Dph3] = [3Fe-4S](0)-[protein] + Fe(3+)-[Dph3]</text>
        <dbReference type="Rhea" id="RHEA:71235"/>
        <dbReference type="Rhea" id="RHEA-COMP:17996"/>
        <dbReference type="Rhea" id="RHEA-COMP:17997"/>
        <dbReference type="Rhea" id="RHEA-COMP:18002"/>
        <dbReference type="Rhea" id="RHEA-COMP:18003"/>
        <dbReference type="ChEBI" id="CHEBI:29033"/>
        <dbReference type="ChEBI" id="CHEBI:29034"/>
        <dbReference type="ChEBI" id="CHEBI:33751"/>
        <dbReference type="ChEBI" id="CHEBI:47402"/>
        <dbReference type="ChEBI" id="CHEBI:83228"/>
    </reaction>
</comment>
<dbReference type="GeneID" id="24268443"/>
<comment type="pathway">
    <text evidence="1">Protein modification; peptidyl-diphthamide biosynthesis.</text>
</comment>
<dbReference type="EMBL" id="KQ001678">
    <property type="protein sequence ID" value="KJP87212.1"/>
    <property type="molecule type" value="Genomic_DNA"/>
</dbReference>
<dbReference type="PANTHER" id="PTHR21454">
    <property type="entry name" value="DPH3 HOMOLOG-RELATED"/>
    <property type="match status" value="1"/>
</dbReference>
<dbReference type="InterPro" id="IPR044248">
    <property type="entry name" value="DPH3/4-like"/>
</dbReference>
<evidence type="ECO:0000256" key="7">
    <source>
        <dbReference type="ARBA" id="ARBA00048125"/>
    </source>
</evidence>
<reference evidence="9 10" key="1">
    <citation type="submission" date="2014-03" db="EMBL/GenBank/DDBJ databases">
        <title>The Genome Sequence of Plasmodium fragile nilgiri.</title>
        <authorList>
            <consortium name="The Broad Institute Genomics Platform"/>
            <consortium name="The Broad Institute Genome Sequencing Center for Infectious Disease"/>
            <person name="Neafsey D."/>
            <person name="Duraisingh M."/>
            <person name="Young S.K."/>
            <person name="Zeng Q."/>
            <person name="Gargeya S."/>
            <person name="Abouelleil A."/>
            <person name="Alvarado L."/>
            <person name="Chapman S.B."/>
            <person name="Gainer-Dewar J."/>
            <person name="Goldberg J."/>
            <person name="Griggs A."/>
            <person name="Gujja S."/>
            <person name="Hansen M."/>
            <person name="Howarth C."/>
            <person name="Imamovic A."/>
            <person name="Larimer J."/>
            <person name="Pearson M."/>
            <person name="Poon T.W."/>
            <person name="Priest M."/>
            <person name="Roberts A."/>
            <person name="Saif S."/>
            <person name="Shea T."/>
            <person name="Sykes S."/>
            <person name="Wortman J."/>
            <person name="Nusbaum C."/>
            <person name="Birren B."/>
        </authorList>
    </citation>
    <scope>NUCLEOTIDE SEQUENCE [LARGE SCALE GENOMIC DNA]</scope>
    <source>
        <strain evidence="10">nilgiri</strain>
    </source>
</reference>
<dbReference type="Gene3D" id="3.10.660.10">
    <property type="entry name" value="DPH Zinc finger"/>
    <property type="match status" value="1"/>
</dbReference>
<dbReference type="FunFam" id="3.10.660.10:FF:000004">
    <property type="entry name" value="Diphthamide biosynthesis protein 3"/>
    <property type="match status" value="1"/>
</dbReference>
<evidence type="ECO:0000256" key="2">
    <source>
        <dbReference type="ARBA" id="ARBA00022723"/>
    </source>
</evidence>
<dbReference type="AlphaFoldDB" id="A0A0D9QK97"/>
<dbReference type="InterPro" id="IPR036671">
    <property type="entry name" value="DPH_MB_sf"/>
</dbReference>
<dbReference type="SUPFAM" id="SSF144217">
    <property type="entry name" value="CSL zinc finger"/>
    <property type="match status" value="1"/>
</dbReference>
<dbReference type="InterPro" id="IPR007872">
    <property type="entry name" value="DPH_MB_dom"/>
</dbReference>
<dbReference type="OMA" id="IYDPDMF"/>
<dbReference type="VEuPathDB" id="PlasmoDB:AK88_03129"/>
<name>A0A0D9QK97_PLAFR</name>
<evidence type="ECO:0000256" key="4">
    <source>
        <dbReference type="ARBA" id="ARBA00024032"/>
    </source>
</evidence>
<gene>
    <name evidence="9" type="ORF">AK88_03129</name>
</gene>
<feature type="domain" description="DPH-type MB" evidence="8">
    <location>
        <begin position="17"/>
        <end position="73"/>
    </location>
</feature>
<evidence type="ECO:0000313" key="10">
    <source>
        <dbReference type="Proteomes" id="UP000054561"/>
    </source>
</evidence>
<comment type="similarity">
    <text evidence="4">Belongs to the DPH3 family.</text>
</comment>
<sequence>MIVENNHQEINESYDVIYEEVKLEDFEFDEAIKTFFYPCPCGDIFEVTLEGILKGEDVLTCPSCSLTIKIIYNSNDLNKYVSDA</sequence>
<dbReference type="Pfam" id="PF05207">
    <property type="entry name" value="Zn_ribbon_CSL"/>
    <property type="match status" value="1"/>
</dbReference>
<evidence type="ECO:0000256" key="3">
    <source>
        <dbReference type="ARBA" id="ARBA00023004"/>
    </source>
</evidence>
<evidence type="ECO:0000259" key="8">
    <source>
        <dbReference type="PROSITE" id="PS51074"/>
    </source>
</evidence>
<dbReference type="RefSeq" id="XP_012336174.1">
    <property type="nucleotide sequence ID" value="XM_012480751.1"/>
</dbReference>
<organism evidence="9 10">
    <name type="scientific">Plasmodium fragile</name>
    <dbReference type="NCBI Taxonomy" id="5857"/>
    <lineage>
        <taxon>Eukaryota</taxon>
        <taxon>Sar</taxon>
        <taxon>Alveolata</taxon>
        <taxon>Apicomplexa</taxon>
        <taxon>Aconoidasida</taxon>
        <taxon>Haemosporida</taxon>
        <taxon>Plasmodiidae</taxon>
        <taxon>Plasmodium</taxon>
        <taxon>Plasmodium (Plasmodium)</taxon>
    </lineage>
</organism>
<keyword evidence="3" id="KW-0408">Iron</keyword>
<proteinExistence type="inferred from homology"/>
<accession>A0A0D9QK97</accession>
<keyword evidence="2" id="KW-0479">Metal-binding</keyword>
<dbReference type="GO" id="GO:0017183">
    <property type="term" value="P:protein histidyl modification to diphthamide"/>
    <property type="evidence" value="ECO:0007669"/>
    <property type="project" value="InterPro"/>
</dbReference>
<keyword evidence="10" id="KW-1185">Reference proteome</keyword>
<dbReference type="OrthoDB" id="66964at2759"/>
<evidence type="ECO:0000256" key="5">
    <source>
        <dbReference type="ARBA" id="ARBA00036267"/>
    </source>
</evidence>
<dbReference type="PROSITE" id="PS51074">
    <property type="entry name" value="DPH_MB"/>
    <property type="match status" value="1"/>
</dbReference>